<evidence type="ECO:0000256" key="1">
    <source>
        <dbReference type="SAM" id="SignalP"/>
    </source>
</evidence>
<dbReference type="Gene3D" id="3.90.420.10">
    <property type="entry name" value="Oxidoreductase, molybdopterin-binding domain"/>
    <property type="match status" value="1"/>
</dbReference>
<protein>
    <submittedName>
        <fullName evidence="2">Molybdopterin-binding protein</fullName>
    </submittedName>
</protein>
<proteinExistence type="predicted"/>
<dbReference type="RefSeq" id="WP_113679301.1">
    <property type="nucleotide sequence ID" value="NZ_CP030261.1"/>
</dbReference>
<keyword evidence="1" id="KW-0732">Signal</keyword>
<dbReference type="AlphaFoldDB" id="A0A344LWT9"/>
<evidence type="ECO:0000313" key="3">
    <source>
        <dbReference type="Proteomes" id="UP000251561"/>
    </source>
</evidence>
<sequence>MKKYYLSLIAFILFLTFFSQKITAQTTAKEAVVKIEGEVLRPLTIGISDFAKMKHVDASMKNREGVMQKYSGVPIFDLLQQAGVTVGKELKGENLTKYMLVRSSDGYELVFSLAELDPSFTNRVIILADSKDGKPLADGVGPFRLVVPDENKPARSALEVTHLIIRFAKD</sequence>
<evidence type="ECO:0000313" key="2">
    <source>
        <dbReference type="EMBL" id="AXB58381.1"/>
    </source>
</evidence>
<accession>A0A344LWT9</accession>
<name>A0A344LWT9_9FLAO</name>
<dbReference type="EMBL" id="CP030261">
    <property type="protein sequence ID" value="AXB58381.1"/>
    <property type="molecule type" value="Genomic_DNA"/>
</dbReference>
<keyword evidence="3" id="KW-1185">Reference proteome</keyword>
<organism evidence="2 3">
    <name type="scientific">Flavobacterium fluviale</name>
    <dbReference type="NCBI Taxonomy" id="2249356"/>
    <lineage>
        <taxon>Bacteria</taxon>
        <taxon>Pseudomonadati</taxon>
        <taxon>Bacteroidota</taxon>
        <taxon>Flavobacteriia</taxon>
        <taxon>Flavobacteriales</taxon>
        <taxon>Flavobacteriaceae</taxon>
        <taxon>Flavobacterium</taxon>
    </lineage>
</organism>
<gene>
    <name evidence="2" type="ORF">HYN86_18000</name>
</gene>
<dbReference type="SUPFAM" id="SSF56524">
    <property type="entry name" value="Oxidoreductase molybdopterin-binding domain"/>
    <property type="match status" value="1"/>
</dbReference>
<feature type="signal peptide" evidence="1">
    <location>
        <begin position="1"/>
        <end position="24"/>
    </location>
</feature>
<feature type="chain" id="PRO_5016855622" evidence="1">
    <location>
        <begin position="25"/>
        <end position="170"/>
    </location>
</feature>
<reference evidence="2 3" key="1">
    <citation type="submission" date="2018-06" db="EMBL/GenBank/DDBJ databases">
        <title>Genome sequencing of Flavobacterium.</title>
        <authorList>
            <person name="Baek M.-G."/>
            <person name="Yi H."/>
        </authorList>
    </citation>
    <scope>NUCLEOTIDE SEQUENCE [LARGE SCALE GENOMIC DNA]</scope>
    <source>
        <strain evidence="2 3">HYN0086</strain>
    </source>
</reference>
<dbReference type="InterPro" id="IPR036374">
    <property type="entry name" value="OxRdtase_Mopterin-bd_sf"/>
</dbReference>
<dbReference type="KEGG" id="ffl:HYN86_18000"/>
<dbReference type="Proteomes" id="UP000251561">
    <property type="component" value="Chromosome"/>
</dbReference>
<dbReference type="OrthoDB" id="482420at2"/>